<evidence type="ECO:0000313" key="2">
    <source>
        <dbReference type="EMBL" id="PQB03520.1"/>
    </source>
</evidence>
<dbReference type="RefSeq" id="WP_104811442.1">
    <property type="nucleotide sequence ID" value="NZ_MQUB01000001.1"/>
</dbReference>
<evidence type="ECO:0000313" key="3">
    <source>
        <dbReference type="Proteomes" id="UP000239800"/>
    </source>
</evidence>
<dbReference type="OrthoDB" id="882231at2"/>
<keyword evidence="3" id="KW-1185">Reference proteome</keyword>
<reference evidence="2 3" key="1">
    <citation type="submission" date="2016-11" db="EMBL/GenBank/DDBJ databases">
        <title>Trade-off between light-utilization and light-protection in marine flavobacteria.</title>
        <authorList>
            <person name="Kumagai Y."/>
        </authorList>
    </citation>
    <scope>NUCLEOTIDE SEQUENCE [LARGE SCALE GENOMIC DNA]</scope>
    <source>
        <strain evidence="2 3">NBRC 107741</strain>
    </source>
</reference>
<sequence>MRQLILYLFIITSAISQAQVNYGTPSPETPLPEVINKLERKLLVEHFPKVNHPVQIESNYYWKHATVIYSKEGPVTIVEFGAYLYYNDQWNLRQQYPIKDFDKFFGTKNEQLLQGQPYVWTENWRVGDSLFGGWALWYFIGLTPEGDRICGYQTIHTTSNLLTSKN</sequence>
<organism evidence="2 3">
    <name type="scientific">Aureitalea marina</name>
    <dbReference type="NCBI Taxonomy" id="930804"/>
    <lineage>
        <taxon>Bacteria</taxon>
        <taxon>Pseudomonadati</taxon>
        <taxon>Bacteroidota</taxon>
        <taxon>Flavobacteriia</taxon>
        <taxon>Flavobacteriales</taxon>
        <taxon>Flavobacteriaceae</taxon>
        <taxon>Aureitalea</taxon>
    </lineage>
</organism>
<comment type="caution">
    <text evidence="2">The sequence shown here is derived from an EMBL/GenBank/DDBJ whole genome shotgun (WGS) entry which is preliminary data.</text>
</comment>
<name>A0A2S7KLQ9_9FLAO</name>
<dbReference type="EMBL" id="MQUB01000001">
    <property type="protein sequence ID" value="PQB03520.1"/>
    <property type="molecule type" value="Genomic_DNA"/>
</dbReference>
<feature type="signal peptide" evidence="1">
    <location>
        <begin position="1"/>
        <end position="18"/>
    </location>
</feature>
<feature type="chain" id="PRO_5015405674" evidence="1">
    <location>
        <begin position="19"/>
        <end position="166"/>
    </location>
</feature>
<protein>
    <submittedName>
        <fullName evidence="2">Uncharacterized protein</fullName>
    </submittedName>
</protein>
<dbReference type="AlphaFoldDB" id="A0A2S7KLQ9"/>
<accession>A0A2S7KLQ9</accession>
<dbReference type="Proteomes" id="UP000239800">
    <property type="component" value="Unassembled WGS sequence"/>
</dbReference>
<keyword evidence="1" id="KW-0732">Signal</keyword>
<evidence type="ECO:0000256" key="1">
    <source>
        <dbReference type="SAM" id="SignalP"/>
    </source>
</evidence>
<gene>
    <name evidence="2" type="ORF">BST85_00365</name>
</gene>
<proteinExistence type="predicted"/>